<accession>A0A7X6RWY0</accession>
<evidence type="ECO:0000313" key="9">
    <source>
        <dbReference type="EMBL" id="NKZ12848.1"/>
    </source>
</evidence>
<dbReference type="Gene3D" id="3.30.560.10">
    <property type="entry name" value="Glucose Oxidase, domain 3"/>
    <property type="match status" value="1"/>
</dbReference>
<dbReference type="PIRSF" id="PIRSF000137">
    <property type="entry name" value="Alcohol_oxidase"/>
    <property type="match status" value="1"/>
</dbReference>
<dbReference type="PROSITE" id="PS00623">
    <property type="entry name" value="GMC_OXRED_1"/>
    <property type="match status" value="1"/>
</dbReference>
<sequence length="522" mass="56047">MTEYDFIVIGAGSAGCAVAARLAERLPERTVLLLEAGGSDRKLAVQAPLAYGSQIGGSTDWGYVAEPEPNLMGRAIPQPRGRVLGGTSSMNAMVWVRGTRSDYDDWQLPGWSWDDVAPVFRRIESHYLGGPDHGTDGPVRVTRAANPDDTSTRFVAAARATGVAANEDVGGPDLDGAAISPVTVWQGRRFNTARAYLKPARHQSNLTVLTGTLVQRIVLEGGRAVAVQYTRRGADKIVRARREIVLSAGAFGTPQLLQLSGIGPAEHLRTVGINPLIDSPNVGSNLTDHPATFMNWELAPGFRGLADATNPRWLLQWLFRRTGILASNLMEAVAHIRTAPELGAPDFQLIFAPMYASGFDVDRYPRPAISILQSLWTPASRGSVLVRSADPGTAPAIRLNTFDDDADLEAFVRAVRRTREIVATAPLAEAVTAEINPGPRVHSNDELRRWIRGNVCVTGHPAGTAAMGSGDDSVLDEKLRVRGVSGLRVADASALPRIPRANTNAPAIMIGDRCAEFIEQTA</sequence>
<keyword evidence="4 5" id="KW-0274">FAD</keyword>
<dbReference type="InterPro" id="IPR000172">
    <property type="entry name" value="GMC_OxRdtase_N"/>
</dbReference>
<dbReference type="PROSITE" id="PS00624">
    <property type="entry name" value="GMC_OXRED_2"/>
    <property type="match status" value="1"/>
</dbReference>
<dbReference type="SUPFAM" id="SSF51905">
    <property type="entry name" value="FAD/NAD(P)-binding domain"/>
    <property type="match status" value="1"/>
</dbReference>
<reference evidence="9 10" key="1">
    <citation type="submission" date="2020-04" db="EMBL/GenBank/DDBJ databases">
        <title>MicrobeNet Type strains.</title>
        <authorList>
            <person name="Nicholson A.C."/>
        </authorList>
    </citation>
    <scope>NUCLEOTIDE SEQUENCE [LARGE SCALE GENOMIC DNA]</scope>
    <source>
        <strain evidence="9 10">ATCC 700731</strain>
    </source>
</reference>
<feature type="domain" description="Glucose-methanol-choline oxidoreductase N-terminal" evidence="7">
    <location>
        <begin position="81"/>
        <end position="104"/>
    </location>
</feature>
<dbReference type="InterPro" id="IPR012132">
    <property type="entry name" value="GMC_OxRdtase"/>
</dbReference>
<evidence type="ECO:0000256" key="1">
    <source>
        <dbReference type="ARBA" id="ARBA00001974"/>
    </source>
</evidence>
<dbReference type="Gene3D" id="3.50.50.60">
    <property type="entry name" value="FAD/NAD(P)-binding domain"/>
    <property type="match status" value="1"/>
</dbReference>
<dbReference type="InterPro" id="IPR036188">
    <property type="entry name" value="FAD/NAD-bd_sf"/>
</dbReference>
<evidence type="ECO:0000256" key="4">
    <source>
        <dbReference type="ARBA" id="ARBA00022827"/>
    </source>
</evidence>
<dbReference type="InterPro" id="IPR007867">
    <property type="entry name" value="GMC_OxRtase_C"/>
</dbReference>
<evidence type="ECO:0000256" key="2">
    <source>
        <dbReference type="ARBA" id="ARBA00010790"/>
    </source>
</evidence>
<dbReference type="SUPFAM" id="SSF54373">
    <property type="entry name" value="FAD-linked reductases, C-terminal domain"/>
    <property type="match status" value="1"/>
</dbReference>
<evidence type="ECO:0000256" key="5">
    <source>
        <dbReference type="PIRSR" id="PIRSR000137-2"/>
    </source>
</evidence>
<organism evidence="9 10">
    <name type="scientific">Mycolicibacterium septicum DSM 44393</name>
    <dbReference type="NCBI Taxonomy" id="1341646"/>
    <lineage>
        <taxon>Bacteria</taxon>
        <taxon>Bacillati</taxon>
        <taxon>Actinomycetota</taxon>
        <taxon>Actinomycetes</taxon>
        <taxon>Mycobacteriales</taxon>
        <taxon>Mycobacteriaceae</taxon>
        <taxon>Mycolicibacterium</taxon>
    </lineage>
</organism>
<gene>
    <name evidence="9" type="ORF">HGA11_17905</name>
</gene>
<evidence type="ECO:0000256" key="3">
    <source>
        <dbReference type="ARBA" id="ARBA00022630"/>
    </source>
</evidence>
<feature type="binding site" evidence="5">
    <location>
        <begin position="91"/>
        <end position="94"/>
    </location>
    <ligand>
        <name>FAD</name>
        <dbReference type="ChEBI" id="CHEBI:57692"/>
    </ligand>
</feature>
<dbReference type="RefSeq" id="WP_044514266.1">
    <property type="nucleotide sequence ID" value="NZ_HG322951.1"/>
</dbReference>
<keyword evidence="3 6" id="KW-0285">Flavoprotein</keyword>
<dbReference type="PANTHER" id="PTHR11552">
    <property type="entry name" value="GLUCOSE-METHANOL-CHOLINE GMC OXIDOREDUCTASE"/>
    <property type="match status" value="1"/>
</dbReference>
<comment type="caution">
    <text evidence="9">The sequence shown here is derived from an EMBL/GenBank/DDBJ whole genome shotgun (WGS) entry which is preliminary data.</text>
</comment>
<feature type="binding site" evidence="5">
    <location>
        <position position="87"/>
    </location>
    <ligand>
        <name>FAD</name>
        <dbReference type="ChEBI" id="CHEBI:57692"/>
    </ligand>
</feature>
<feature type="binding site" evidence="5">
    <location>
        <position position="214"/>
    </location>
    <ligand>
        <name>FAD</name>
        <dbReference type="ChEBI" id="CHEBI:57692"/>
    </ligand>
</feature>
<comment type="similarity">
    <text evidence="2 6">Belongs to the GMC oxidoreductase family.</text>
</comment>
<proteinExistence type="inferred from homology"/>
<dbReference type="GO" id="GO:0016614">
    <property type="term" value="F:oxidoreductase activity, acting on CH-OH group of donors"/>
    <property type="evidence" value="ECO:0007669"/>
    <property type="project" value="InterPro"/>
</dbReference>
<dbReference type="PANTHER" id="PTHR11552:SF147">
    <property type="entry name" value="CHOLINE DEHYDROGENASE, MITOCHONDRIAL"/>
    <property type="match status" value="1"/>
</dbReference>
<protein>
    <submittedName>
        <fullName evidence="9">Oxidoreductase</fullName>
    </submittedName>
</protein>
<comment type="cofactor">
    <cofactor evidence="1 5">
        <name>FAD</name>
        <dbReference type="ChEBI" id="CHEBI:57692"/>
    </cofactor>
</comment>
<dbReference type="Proteomes" id="UP000518188">
    <property type="component" value="Unassembled WGS sequence"/>
</dbReference>
<dbReference type="Pfam" id="PF00732">
    <property type="entry name" value="GMC_oxred_N"/>
    <property type="match status" value="1"/>
</dbReference>
<dbReference type="Pfam" id="PF05199">
    <property type="entry name" value="GMC_oxred_C"/>
    <property type="match status" value="1"/>
</dbReference>
<name>A0A7X6RWY0_9MYCO</name>
<evidence type="ECO:0000259" key="7">
    <source>
        <dbReference type="PROSITE" id="PS00623"/>
    </source>
</evidence>
<evidence type="ECO:0000256" key="6">
    <source>
        <dbReference type="RuleBase" id="RU003968"/>
    </source>
</evidence>
<evidence type="ECO:0000313" key="10">
    <source>
        <dbReference type="Proteomes" id="UP000518188"/>
    </source>
</evidence>
<dbReference type="GO" id="GO:0050660">
    <property type="term" value="F:flavin adenine dinucleotide binding"/>
    <property type="evidence" value="ECO:0007669"/>
    <property type="project" value="InterPro"/>
</dbReference>
<feature type="binding site" evidence="5">
    <location>
        <position position="83"/>
    </location>
    <ligand>
        <name>FAD</name>
        <dbReference type="ChEBI" id="CHEBI:57692"/>
    </ligand>
</feature>
<feature type="domain" description="Glucose-methanol-choline oxidoreductase N-terminal" evidence="8">
    <location>
        <begin position="249"/>
        <end position="263"/>
    </location>
</feature>
<dbReference type="AlphaFoldDB" id="A0A7X6RWY0"/>
<dbReference type="EMBL" id="JAAXPJ010000007">
    <property type="protein sequence ID" value="NKZ12848.1"/>
    <property type="molecule type" value="Genomic_DNA"/>
</dbReference>
<evidence type="ECO:0000259" key="8">
    <source>
        <dbReference type="PROSITE" id="PS00624"/>
    </source>
</evidence>